<dbReference type="GO" id="GO:0030170">
    <property type="term" value="F:pyridoxal phosphate binding"/>
    <property type="evidence" value="ECO:0007669"/>
    <property type="project" value="InterPro"/>
</dbReference>
<evidence type="ECO:0000256" key="3">
    <source>
        <dbReference type="ARBA" id="ARBA00022576"/>
    </source>
</evidence>
<evidence type="ECO:0000259" key="7">
    <source>
        <dbReference type="Pfam" id="PF00155"/>
    </source>
</evidence>
<feature type="domain" description="Aminotransferase class I/classII large" evidence="7">
    <location>
        <begin position="61"/>
        <end position="420"/>
    </location>
</feature>
<dbReference type="InterPro" id="IPR015421">
    <property type="entry name" value="PyrdxlP-dep_Trfase_major"/>
</dbReference>
<dbReference type="AlphaFoldDB" id="A0A2M6W5P4"/>
<dbReference type="CDD" id="cd00609">
    <property type="entry name" value="AAT_like"/>
    <property type="match status" value="1"/>
</dbReference>
<comment type="caution">
    <text evidence="8">The sequence shown here is derived from an EMBL/GenBank/DDBJ whole genome shotgun (WGS) entry which is preliminary data.</text>
</comment>
<evidence type="ECO:0000256" key="5">
    <source>
        <dbReference type="ARBA" id="ARBA00022898"/>
    </source>
</evidence>
<reference evidence="9" key="1">
    <citation type="submission" date="2017-09" db="EMBL/GenBank/DDBJ databases">
        <title>Depth-based differentiation of microbial function through sediment-hosted aquifers and enrichment of novel symbionts in the deep terrestrial subsurface.</title>
        <authorList>
            <person name="Probst A.J."/>
            <person name="Ladd B."/>
            <person name="Jarett J.K."/>
            <person name="Geller-Mcgrath D.E."/>
            <person name="Sieber C.M.K."/>
            <person name="Emerson J.B."/>
            <person name="Anantharaman K."/>
            <person name="Thomas B.C."/>
            <person name="Malmstrom R."/>
            <person name="Stieglmeier M."/>
            <person name="Klingl A."/>
            <person name="Woyke T."/>
            <person name="Ryan C.M."/>
            <person name="Banfield J.F."/>
        </authorList>
    </citation>
    <scope>NUCLEOTIDE SEQUENCE [LARGE SCALE GENOMIC DNA]</scope>
</reference>
<protein>
    <recommendedName>
        <fullName evidence="6">Aminotransferase</fullName>
        <ecNumber evidence="6">2.6.1.-</ecNumber>
    </recommendedName>
</protein>
<dbReference type="EMBL" id="PFBV01000005">
    <property type="protein sequence ID" value="PIT88118.1"/>
    <property type="molecule type" value="Genomic_DNA"/>
</dbReference>
<gene>
    <name evidence="8" type="ORF">COU29_03850</name>
</gene>
<evidence type="ECO:0000256" key="1">
    <source>
        <dbReference type="ARBA" id="ARBA00001933"/>
    </source>
</evidence>
<dbReference type="PANTHER" id="PTHR46383:SF1">
    <property type="entry name" value="ASPARTATE AMINOTRANSFERASE"/>
    <property type="match status" value="1"/>
</dbReference>
<dbReference type="EC" id="2.6.1.-" evidence="6"/>
<dbReference type="PANTHER" id="PTHR46383">
    <property type="entry name" value="ASPARTATE AMINOTRANSFERASE"/>
    <property type="match status" value="1"/>
</dbReference>
<dbReference type="Proteomes" id="UP000231426">
    <property type="component" value="Unassembled WGS sequence"/>
</dbReference>
<dbReference type="SUPFAM" id="SSF53383">
    <property type="entry name" value="PLP-dependent transferases"/>
    <property type="match status" value="1"/>
</dbReference>
<comment type="similarity">
    <text evidence="2 6">Belongs to the class-I pyridoxal-phosphate-dependent aminotransferase family.</text>
</comment>
<dbReference type="InterPro" id="IPR050596">
    <property type="entry name" value="AspAT/PAT-like"/>
</dbReference>
<accession>A0A2M6W5P4</accession>
<sequence>MSIPMLKILQDKKLTPLVDINPDLDNLGTESAFSFGAEVLALEKEKKFPQIYKFHIGDTGPTTPEPIIETAVKALKNKQTKYGHFLGFPQVRENIARHVSELSGVEIKIENVMLEPGGKPAIELALQALVGHDDYVVGQNPGFPIYESLAGFYTRGKYIPWLAGYSVANKAVLEFRVEDLEEIMKSGKKVKLLIINTPQNPTGMVLSEDKLSAIAELAKKYKFMVLFDDIYDRILFGGKKHVSLLSFPGMLDYTINLSGYSKNYAMTGWRLGYVVAPAWLIEIFGRLAVNKWSCVSRVNQIVAGAIFGDVELDGVKYESLKEKLDPLVEKDVAEYEHKGKFLVETLRLLEPYVVPNEVEGAFYDFPNIHAVLELPYVKNELKISSDKDFSRWLLYEKGFAALPGGDFGQAGRGHLRLSYAEDRNKHIIPGVKHFVNIVLELIEKSGLKSPLTVIEAEKRIEELTDKYFQD</sequence>
<comment type="cofactor">
    <cofactor evidence="1 6">
        <name>pyridoxal 5'-phosphate</name>
        <dbReference type="ChEBI" id="CHEBI:597326"/>
    </cofactor>
</comment>
<dbReference type="Pfam" id="PF00155">
    <property type="entry name" value="Aminotran_1_2"/>
    <property type="match status" value="1"/>
</dbReference>
<evidence type="ECO:0000256" key="2">
    <source>
        <dbReference type="ARBA" id="ARBA00007441"/>
    </source>
</evidence>
<dbReference type="PROSITE" id="PS00105">
    <property type="entry name" value="AA_TRANSFER_CLASS_1"/>
    <property type="match status" value="1"/>
</dbReference>
<organism evidence="8 9">
    <name type="scientific">Candidatus Magasanikbacteria bacterium CG10_big_fil_rev_8_21_14_0_10_36_32</name>
    <dbReference type="NCBI Taxonomy" id="1974646"/>
    <lineage>
        <taxon>Bacteria</taxon>
        <taxon>Candidatus Magasanikiibacteriota</taxon>
    </lineage>
</organism>
<dbReference type="GO" id="GO:0006520">
    <property type="term" value="P:amino acid metabolic process"/>
    <property type="evidence" value="ECO:0007669"/>
    <property type="project" value="InterPro"/>
</dbReference>
<keyword evidence="4 6" id="KW-0808">Transferase</keyword>
<evidence type="ECO:0000313" key="8">
    <source>
        <dbReference type="EMBL" id="PIT88118.1"/>
    </source>
</evidence>
<evidence type="ECO:0000256" key="4">
    <source>
        <dbReference type="ARBA" id="ARBA00022679"/>
    </source>
</evidence>
<dbReference type="Gene3D" id="3.40.640.10">
    <property type="entry name" value="Type I PLP-dependent aspartate aminotransferase-like (Major domain)"/>
    <property type="match status" value="1"/>
</dbReference>
<evidence type="ECO:0000313" key="9">
    <source>
        <dbReference type="Proteomes" id="UP000231426"/>
    </source>
</evidence>
<keyword evidence="3 6" id="KW-0032">Aminotransferase</keyword>
<dbReference type="Gene3D" id="3.90.1150.10">
    <property type="entry name" value="Aspartate Aminotransferase, domain 1"/>
    <property type="match status" value="1"/>
</dbReference>
<dbReference type="InterPro" id="IPR004839">
    <property type="entry name" value="Aminotransferase_I/II_large"/>
</dbReference>
<evidence type="ECO:0000256" key="6">
    <source>
        <dbReference type="RuleBase" id="RU000481"/>
    </source>
</evidence>
<dbReference type="InterPro" id="IPR004838">
    <property type="entry name" value="NHTrfase_class1_PyrdxlP-BS"/>
</dbReference>
<keyword evidence="5" id="KW-0663">Pyridoxal phosphate</keyword>
<dbReference type="GO" id="GO:0008483">
    <property type="term" value="F:transaminase activity"/>
    <property type="evidence" value="ECO:0007669"/>
    <property type="project" value="UniProtKB-KW"/>
</dbReference>
<proteinExistence type="inferred from homology"/>
<dbReference type="InterPro" id="IPR015422">
    <property type="entry name" value="PyrdxlP-dep_Trfase_small"/>
</dbReference>
<dbReference type="InterPro" id="IPR015424">
    <property type="entry name" value="PyrdxlP-dep_Trfase"/>
</dbReference>
<name>A0A2M6W5P4_9BACT</name>